<sequence length="228" mass="24957">MVGVSLHVLAGDRFPFPLFARLVGIAASPWDSRTPSPTPPHNLKVVTRHSLAACVHPVSGSQHFHSYSFAAGRWMTLRACLPGACFWSRSGDSRGSKMAVATKVVDVPSADGFDEAMEKLAEVPNVYVVFLADKDRSTGQSWCPDCRKAEPVIDKCFAEAAAEKERVLVRCYVGDGPTWRNPQHPFRTDSRLKLTGVPTLVRWEKGAVVRSLGDVDSANRKLVLDLIA</sequence>
<dbReference type="Proteomes" id="UP000265515">
    <property type="component" value="Unassembled WGS sequence"/>
</dbReference>
<dbReference type="GO" id="GO:0005829">
    <property type="term" value="C:cytosol"/>
    <property type="evidence" value="ECO:0007669"/>
    <property type="project" value="TreeGrafter"/>
</dbReference>
<dbReference type="InterPro" id="IPR045108">
    <property type="entry name" value="TXNDC17-like"/>
</dbReference>
<comment type="caution">
    <text evidence="3">The sequence shown here is derived from an EMBL/GenBank/DDBJ whole genome shotgun (WGS) entry which is preliminary data.</text>
</comment>
<organism evidence="3 4">
    <name type="scientific">Chara braunii</name>
    <name type="common">Braun's stonewort</name>
    <dbReference type="NCBI Taxonomy" id="69332"/>
    <lineage>
        <taxon>Eukaryota</taxon>
        <taxon>Viridiplantae</taxon>
        <taxon>Streptophyta</taxon>
        <taxon>Charophyceae</taxon>
        <taxon>Charales</taxon>
        <taxon>Characeae</taxon>
        <taxon>Chara</taxon>
    </lineage>
</organism>
<dbReference type="Gramene" id="GBG85501">
    <property type="protein sequence ID" value="GBG85501"/>
    <property type="gene ID" value="CBR_g40140"/>
</dbReference>
<dbReference type="SUPFAM" id="SSF52833">
    <property type="entry name" value="Thioredoxin-like"/>
    <property type="match status" value="1"/>
</dbReference>
<dbReference type="GO" id="GO:0047134">
    <property type="term" value="F:protein-disulfide reductase [NAD(P)H] activity"/>
    <property type="evidence" value="ECO:0007669"/>
    <property type="project" value="InterPro"/>
</dbReference>
<gene>
    <name evidence="3" type="ORF">CBR_g40140</name>
</gene>
<feature type="domain" description="Thioredoxin" evidence="2">
    <location>
        <begin position="112"/>
        <end position="227"/>
    </location>
</feature>
<dbReference type="InterPro" id="IPR010357">
    <property type="entry name" value="TXNDC17_dom"/>
</dbReference>
<dbReference type="Gene3D" id="3.40.30.10">
    <property type="entry name" value="Glutaredoxin"/>
    <property type="match status" value="1"/>
</dbReference>
<evidence type="ECO:0000256" key="1">
    <source>
        <dbReference type="ARBA" id="ARBA00008987"/>
    </source>
</evidence>
<name>A0A388LTA7_CHABU</name>
<keyword evidence="4" id="KW-1185">Reference proteome</keyword>
<dbReference type="PANTHER" id="PTHR12452">
    <property type="entry name" value="42-9-9 PROTEIN-RELATED"/>
    <property type="match status" value="1"/>
</dbReference>
<reference evidence="3 4" key="1">
    <citation type="journal article" date="2018" name="Cell">
        <title>The Chara Genome: Secondary Complexity and Implications for Plant Terrestrialization.</title>
        <authorList>
            <person name="Nishiyama T."/>
            <person name="Sakayama H."/>
            <person name="Vries J.D."/>
            <person name="Buschmann H."/>
            <person name="Saint-Marcoux D."/>
            <person name="Ullrich K.K."/>
            <person name="Haas F.B."/>
            <person name="Vanderstraeten L."/>
            <person name="Becker D."/>
            <person name="Lang D."/>
            <person name="Vosolsobe S."/>
            <person name="Rombauts S."/>
            <person name="Wilhelmsson P.K.I."/>
            <person name="Janitza P."/>
            <person name="Kern R."/>
            <person name="Heyl A."/>
            <person name="Rumpler F."/>
            <person name="Villalobos L.I.A.C."/>
            <person name="Clay J.M."/>
            <person name="Skokan R."/>
            <person name="Toyoda A."/>
            <person name="Suzuki Y."/>
            <person name="Kagoshima H."/>
            <person name="Schijlen E."/>
            <person name="Tajeshwar N."/>
            <person name="Catarino B."/>
            <person name="Hetherington A.J."/>
            <person name="Saltykova A."/>
            <person name="Bonnot C."/>
            <person name="Breuninger H."/>
            <person name="Symeonidi A."/>
            <person name="Radhakrishnan G.V."/>
            <person name="Van Nieuwerburgh F."/>
            <person name="Deforce D."/>
            <person name="Chang C."/>
            <person name="Karol K.G."/>
            <person name="Hedrich R."/>
            <person name="Ulvskov P."/>
            <person name="Glockner G."/>
            <person name="Delwiche C.F."/>
            <person name="Petrasek J."/>
            <person name="Van de Peer Y."/>
            <person name="Friml J."/>
            <person name="Beilby M."/>
            <person name="Dolan L."/>
            <person name="Kohara Y."/>
            <person name="Sugano S."/>
            <person name="Fujiyama A."/>
            <person name="Delaux P.-M."/>
            <person name="Quint M."/>
            <person name="TheiBen G."/>
            <person name="Hagemann M."/>
            <person name="Harholt J."/>
            <person name="Dunand C."/>
            <person name="Zachgo S."/>
            <person name="Langdale J."/>
            <person name="Maumus F."/>
            <person name="Straeten D.V.D."/>
            <person name="Gould S.B."/>
            <person name="Rensing S.A."/>
        </authorList>
    </citation>
    <scope>NUCLEOTIDE SEQUENCE [LARGE SCALE GENOMIC DNA]</scope>
    <source>
        <strain evidence="3 4">S276</strain>
    </source>
</reference>
<dbReference type="OrthoDB" id="78947at2759"/>
<dbReference type="AlphaFoldDB" id="A0A388LTA7"/>
<proteinExistence type="inferred from homology"/>
<evidence type="ECO:0000313" key="3">
    <source>
        <dbReference type="EMBL" id="GBG85501.1"/>
    </source>
</evidence>
<comment type="similarity">
    <text evidence="1">Belongs to the thioredoxin family.</text>
</comment>
<dbReference type="EMBL" id="BFEA01000521">
    <property type="protein sequence ID" value="GBG85501.1"/>
    <property type="molecule type" value="Genomic_DNA"/>
</dbReference>
<evidence type="ECO:0000259" key="2">
    <source>
        <dbReference type="Pfam" id="PF06110"/>
    </source>
</evidence>
<dbReference type="Pfam" id="PF06110">
    <property type="entry name" value="TXD17-like_Trx"/>
    <property type="match status" value="1"/>
</dbReference>
<protein>
    <recommendedName>
        <fullName evidence="2">Thioredoxin domain-containing protein</fullName>
    </recommendedName>
</protein>
<dbReference type="PANTHER" id="PTHR12452:SF0">
    <property type="entry name" value="THIOREDOXIN DOMAIN-CONTAINING PROTEIN 17"/>
    <property type="match status" value="1"/>
</dbReference>
<evidence type="ECO:0000313" key="4">
    <source>
        <dbReference type="Proteomes" id="UP000265515"/>
    </source>
</evidence>
<dbReference type="STRING" id="69332.A0A388LTA7"/>
<dbReference type="InterPro" id="IPR036249">
    <property type="entry name" value="Thioredoxin-like_sf"/>
</dbReference>
<accession>A0A388LTA7</accession>